<comment type="caution">
    <text evidence="5">The sequence shown here is derived from an EMBL/GenBank/DDBJ whole genome shotgun (WGS) entry which is preliminary data.</text>
</comment>
<evidence type="ECO:0000313" key="6">
    <source>
        <dbReference type="Proteomes" id="UP000317977"/>
    </source>
</evidence>
<dbReference type="PANTHER" id="PTHR32347:SF23">
    <property type="entry name" value="BLL5650 PROTEIN"/>
    <property type="match status" value="1"/>
</dbReference>
<name>A0A5C6F693_9BACT</name>
<dbReference type="Gene3D" id="2.40.50.100">
    <property type="match status" value="1"/>
</dbReference>
<sequence precursor="true">MKPTIQTTAVLIAIALASVAVANLETAQSASQVEVADCIVRFASELKVPALETGLIEELKVKQNDMVTARDQIARLDDQTLLKRRRAAALELEAAMSDAADDSELQYAKTARDEAEAELAMSKSSQKDFRGVIPETYLTKLRLAVERGKLEIAQAELRKKRAVMESEVRQAEVSLIDDQLSKLHAESRISGVVLNLSHSAGEWINKGETIATIGQIDRLHVHALVDSKDLSPAICKGLPVSVRWNASSTGQLRALRGNVLSVDPQMLPNGVFRLHAEIQNENVGGDSGGWVLMPGMEVQMTIYVSAATARSANGTSIR</sequence>
<accession>A0A5C6F693</accession>
<comment type="subcellular location">
    <subcellularLocation>
        <location evidence="1">Cell envelope</location>
    </subcellularLocation>
</comment>
<evidence type="ECO:0000313" key="5">
    <source>
        <dbReference type="EMBL" id="TWU56054.1"/>
    </source>
</evidence>
<evidence type="ECO:0000256" key="1">
    <source>
        <dbReference type="ARBA" id="ARBA00004196"/>
    </source>
</evidence>
<feature type="coiled-coil region" evidence="3">
    <location>
        <begin position="138"/>
        <end position="174"/>
    </location>
</feature>
<proteinExistence type="predicted"/>
<evidence type="ECO:0000256" key="3">
    <source>
        <dbReference type="SAM" id="Coils"/>
    </source>
</evidence>
<keyword evidence="2 3" id="KW-0175">Coiled coil</keyword>
<dbReference type="AlphaFoldDB" id="A0A5C6F693"/>
<dbReference type="Proteomes" id="UP000317977">
    <property type="component" value="Unassembled WGS sequence"/>
</dbReference>
<keyword evidence="6" id="KW-1185">Reference proteome</keyword>
<dbReference type="SUPFAM" id="SSF111369">
    <property type="entry name" value="HlyD-like secretion proteins"/>
    <property type="match status" value="1"/>
</dbReference>
<dbReference type="EMBL" id="SJPX01000002">
    <property type="protein sequence ID" value="TWU56054.1"/>
    <property type="molecule type" value="Genomic_DNA"/>
</dbReference>
<dbReference type="Gene3D" id="1.10.287.470">
    <property type="entry name" value="Helix hairpin bin"/>
    <property type="match status" value="1"/>
</dbReference>
<organism evidence="5 6">
    <name type="scientific">Rubripirellula reticaptiva</name>
    <dbReference type="NCBI Taxonomy" id="2528013"/>
    <lineage>
        <taxon>Bacteria</taxon>
        <taxon>Pseudomonadati</taxon>
        <taxon>Planctomycetota</taxon>
        <taxon>Planctomycetia</taxon>
        <taxon>Pirellulales</taxon>
        <taxon>Pirellulaceae</taxon>
        <taxon>Rubripirellula</taxon>
    </lineage>
</organism>
<protein>
    <submittedName>
        <fullName evidence="5">HlyD family secretion protein</fullName>
    </submittedName>
</protein>
<dbReference type="InterPro" id="IPR050465">
    <property type="entry name" value="UPF0194_transport"/>
</dbReference>
<dbReference type="OrthoDB" id="259333at2"/>
<evidence type="ECO:0000256" key="4">
    <source>
        <dbReference type="SAM" id="SignalP"/>
    </source>
</evidence>
<reference evidence="5 6" key="1">
    <citation type="submission" date="2019-02" db="EMBL/GenBank/DDBJ databases">
        <title>Deep-cultivation of Planctomycetes and their phenomic and genomic characterization uncovers novel biology.</title>
        <authorList>
            <person name="Wiegand S."/>
            <person name="Jogler M."/>
            <person name="Boedeker C."/>
            <person name="Pinto D."/>
            <person name="Vollmers J."/>
            <person name="Rivas-Marin E."/>
            <person name="Kohn T."/>
            <person name="Peeters S.H."/>
            <person name="Heuer A."/>
            <person name="Rast P."/>
            <person name="Oberbeckmann S."/>
            <person name="Bunk B."/>
            <person name="Jeske O."/>
            <person name="Meyerdierks A."/>
            <person name="Storesund J.E."/>
            <person name="Kallscheuer N."/>
            <person name="Luecker S."/>
            <person name="Lage O.M."/>
            <person name="Pohl T."/>
            <person name="Merkel B.J."/>
            <person name="Hornburger P."/>
            <person name="Mueller R.-W."/>
            <person name="Bruemmer F."/>
            <person name="Labrenz M."/>
            <person name="Spormann A.M."/>
            <person name="Op Den Camp H."/>
            <person name="Overmann J."/>
            <person name="Amann R."/>
            <person name="Jetten M.S.M."/>
            <person name="Mascher T."/>
            <person name="Medema M.H."/>
            <person name="Devos D.P."/>
            <person name="Kaster A.-K."/>
            <person name="Ovreas L."/>
            <person name="Rohde M."/>
            <person name="Galperin M.Y."/>
            <person name="Jogler C."/>
        </authorList>
    </citation>
    <scope>NUCLEOTIDE SEQUENCE [LARGE SCALE GENOMIC DNA]</scope>
    <source>
        <strain evidence="5 6">Poly59</strain>
    </source>
</reference>
<evidence type="ECO:0000256" key="2">
    <source>
        <dbReference type="ARBA" id="ARBA00023054"/>
    </source>
</evidence>
<dbReference type="RefSeq" id="WP_146534123.1">
    <property type="nucleotide sequence ID" value="NZ_SJPX01000002.1"/>
</dbReference>
<dbReference type="PANTHER" id="PTHR32347">
    <property type="entry name" value="EFFLUX SYSTEM COMPONENT YKNX-RELATED"/>
    <property type="match status" value="1"/>
</dbReference>
<dbReference type="Gene3D" id="2.40.30.170">
    <property type="match status" value="1"/>
</dbReference>
<dbReference type="GO" id="GO:0030313">
    <property type="term" value="C:cell envelope"/>
    <property type="evidence" value="ECO:0007669"/>
    <property type="project" value="UniProtKB-SubCell"/>
</dbReference>
<gene>
    <name evidence="5" type="ORF">Poly59_23580</name>
</gene>
<feature type="signal peptide" evidence="4">
    <location>
        <begin position="1"/>
        <end position="22"/>
    </location>
</feature>
<keyword evidence="4" id="KW-0732">Signal</keyword>
<feature type="chain" id="PRO_5022996120" evidence="4">
    <location>
        <begin position="23"/>
        <end position="318"/>
    </location>
</feature>